<dbReference type="SUPFAM" id="SSF160544">
    <property type="entry name" value="EscU C-terminal domain-like"/>
    <property type="match status" value="1"/>
</dbReference>
<dbReference type="Pfam" id="PF01312">
    <property type="entry name" value="Bac_export_2"/>
    <property type="match status" value="1"/>
</dbReference>
<comment type="similarity">
    <text evidence="1">Belongs to the type III secretion exporter family.</text>
</comment>
<keyword evidence="3" id="KW-0653">Protein transport</keyword>
<dbReference type="Proteomes" id="UP000254266">
    <property type="component" value="Unassembled WGS sequence"/>
</dbReference>
<evidence type="ECO:0000256" key="4">
    <source>
        <dbReference type="ARBA" id="ARBA00025078"/>
    </source>
</evidence>
<evidence type="ECO:0000256" key="3">
    <source>
        <dbReference type="ARBA" id="ARBA00023225"/>
    </source>
</evidence>
<dbReference type="InterPro" id="IPR029025">
    <property type="entry name" value="T3SS_substrate_exporter_C"/>
</dbReference>
<keyword evidence="3" id="KW-0813">Transport</keyword>
<dbReference type="PANTHER" id="PTHR30531">
    <property type="entry name" value="FLAGELLAR BIOSYNTHETIC PROTEIN FLHB"/>
    <property type="match status" value="1"/>
</dbReference>
<dbReference type="EMBL" id="QFXC01000007">
    <property type="protein sequence ID" value="RDH84832.1"/>
    <property type="molecule type" value="Genomic_DNA"/>
</dbReference>
<comment type="caution">
    <text evidence="5">The sequence shown here is derived from an EMBL/GenBank/DDBJ whole genome shotgun (WGS) entry which is preliminary data.</text>
</comment>
<evidence type="ECO:0000256" key="1">
    <source>
        <dbReference type="ARBA" id="ARBA00010690"/>
    </source>
</evidence>
<comment type="function">
    <text evidence="4">Required for formation of the rod structure in the basal body of the flagellar apparatus. Together with FliI and FliH, may constitute the export apparatus of flagellin.</text>
</comment>
<dbReference type="PANTHER" id="PTHR30531:SF12">
    <property type="entry name" value="FLAGELLAR BIOSYNTHETIC PROTEIN FLHB"/>
    <property type="match status" value="1"/>
</dbReference>
<evidence type="ECO:0000313" key="5">
    <source>
        <dbReference type="EMBL" id="RDH84832.1"/>
    </source>
</evidence>
<proteinExistence type="inferred from homology"/>
<dbReference type="GO" id="GO:0005886">
    <property type="term" value="C:plasma membrane"/>
    <property type="evidence" value="ECO:0007669"/>
    <property type="project" value="TreeGrafter"/>
</dbReference>
<protein>
    <recommendedName>
        <fullName evidence="2">Flagellar biosynthetic protein FlhB</fullName>
    </recommendedName>
</protein>
<dbReference type="AlphaFoldDB" id="A0A370DIT6"/>
<accession>A0A370DIT6</accession>
<keyword evidence="5" id="KW-0966">Cell projection</keyword>
<dbReference type="Gene3D" id="3.40.1690.10">
    <property type="entry name" value="secretion proteins EscU"/>
    <property type="match status" value="1"/>
</dbReference>
<keyword evidence="6" id="KW-1185">Reference proteome</keyword>
<organism evidence="5 6">
    <name type="scientific">endosymbiont of Galathealinum brachiosum</name>
    <dbReference type="NCBI Taxonomy" id="2200906"/>
    <lineage>
        <taxon>Bacteria</taxon>
        <taxon>Pseudomonadati</taxon>
        <taxon>Pseudomonadota</taxon>
        <taxon>Gammaproteobacteria</taxon>
        <taxon>sulfur-oxidizing symbionts</taxon>
    </lineage>
</organism>
<dbReference type="GO" id="GO:0009306">
    <property type="term" value="P:protein secretion"/>
    <property type="evidence" value="ECO:0007669"/>
    <property type="project" value="InterPro"/>
</dbReference>
<sequence length="93" mass="10269">MKHSTPIAVALEFDGENTPVVNARGIGPIAEKIIEIAKQHGVPLQNDSELVEILSDLNLGDEIPENLYRAIAEVIAFAYILTGKFPKNWKDTR</sequence>
<gene>
    <name evidence="5" type="ORF">DIZ80_05045</name>
</gene>
<name>A0A370DIT6_9GAMM</name>
<dbReference type="InterPro" id="IPR006135">
    <property type="entry name" value="T3SS_substrate_exporter"/>
</dbReference>
<keyword evidence="3" id="KW-1006">Bacterial flagellum protein export</keyword>
<reference evidence="5 6" key="1">
    <citation type="journal article" date="2018" name="ISME J.">
        <title>Endosymbiont genomes yield clues of tubeworm success.</title>
        <authorList>
            <person name="Li Y."/>
            <person name="Liles M.R."/>
            <person name="Halanych K.M."/>
        </authorList>
    </citation>
    <scope>NUCLEOTIDE SEQUENCE [LARGE SCALE GENOMIC DNA]</scope>
    <source>
        <strain evidence="5">A1464</strain>
    </source>
</reference>
<evidence type="ECO:0000313" key="6">
    <source>
        <dbReference type="Proteomes" id="UP000254266"/>
    </source>
</evidence>
<evidence type="ECO:0000256" key="2">
    <source>
        <dbReference type="ARBA" id="ARBA00021622"/>
    </source>
</evidence>
<keyword evidence="5" id="KW-0282">Flagellum</keyword>
<keyword evidence="5" id="KW-0969">Cilium</keyword>